<protein>
    <recommendedName>
        <fullName evidence="2">Ribosomal silencing factor RsfS</fullName>
    </recommendedName>
</protein>
<dbReference type="GO" id="GO:0090071">
    <property type="term" value="P:negative regulation of ribosome biogenesis"/>
    <property type="evidence" value="ECO:0007669"/>
    <property type="project" value="UniProtKB-UniRule"/>
</dbReference>
<sequence>MSKLRYGIIILILTSSGDSKPLENIDIARRIADIASEKQASDIIVTDVRGLSSITDYQVVLSADNTRLARAILDEVTERLKKEGQRPLHSEGIGPDQEWLIVDYGPVMMHVFTPEKRALFDFDRLWPAAKTVLALQ</sequence>
<comment type="function">
    <text evidence="2">Functions as a ribosomal silencing factor. Interacts with ribosomal protein uL14 (rplN), blocking formation of intersubunit bridge B8. Prevents association of the 30S and 50S ribosomal subunits and the formation of functional ribosomes, thus repressing translation.</text>
</comment>
<keyword evidence="4" id="KW-1185">Reference proteome</keyword>
<keyword evidence="2" id="KW-0810">Translation regulation</keyword>
<evidence type="ECO:0000313" key="4">
    <source>
        <dbReference type="Proteomes" id="UP000185934"/>
    </source>
</evidence>
<gene>
    <name evidence="2" type="primary">rsfS</name>
    <name evidence="3" type="ORF">Dform_01884</name>
</gene>
<dbReference type="KEGG" id="dfo:Dform_01884"/>
<dbReference type="SUPFAM" id="SSF81301">
    <property type="entry name" value="Nucleotidyltransferase"/>
    <property type="match status" value="1"/>
</dbReference>
<dbReference type="Pfam" id="PF02410">
    <property type="entry name" value="RsfS"/>
    <property type="match status" value="1"/>
</dbReference>
<reference evidence="4" key="1">
    <citation type="submission" date="2016-11" db="EMBL/GenBank/DDBJ databases">
        <title>Dehalogenimonas formicexedens sp. nov., a chlorinated alkane respiring bacterium isolated from contaminated groundwater.</title>
        <authorList>
            <person name="Key T.A."/>
            <person name="Bowman K.S."/>
            <person name="Lee I."/>
            <person name="Chun J."/>
            <person name="Albuquerque L."/>
            <person name="da Costa M.S."/>
            <person name="Rainey F.A."/>
            <person name="Moe W.M."/>
        </authorList>
    </citation>
    <scope>NUCLEOTIDE SEQUENCE [LARGE SCALE GENOMIC DNA]</scope>
    <source>
        <strain evidence="4">NSZ-14</strain>
    </source>
</reference>
<accession>A0A1P8F9Q1</accession>
<dbReference type="GO" id="GO:0043023">
    <property type="term" value="F:ribosomal large subunit binding"/>
    <property type="evidence" value="ECO:0007669"/>
    <property type="project" value="TreeGrafter"/>
</dbReference>
<dbReference type="InterPro" id="IPR043519">
    <property type="entry name" value="NT_sf"/>
</dbReference>
<comment type="similarity">
    <text evidence="1 2">Belongs to the Iojap/RsfS family.</text>
</comment>
<dbReference type="Proteomes" id="UP000185934">
    <property type="component" value="Chromosome"/>
</dbReference>
<dbReference type="GO" id="GO:0005737">
    <property type="term" value="C:cytoplasm"/>
    <property type="evidence" value="ECO:0007669"/>
    <property type="project" value="UniProtKB-SubCell"/>
</dbReference>
<name>A0A1P8F9Q1_9CHLR</name>
<dbReference type="EMBL" id="CP018258">
    <property type="protein sequence ID" value="APV45201.1"/>
    <property type="molecule type" value="Genomic_DNA"/>
</dbReference>
<dbReference type="PANTHER" id="PTHR21043:SF0">
    <property type="entry name" value="MITOCHONDRIAL ASSEMBLY OF RIBOSOMAL LARGE SUBUNIT PROTEIN 1"/>
    <property type="match status" value="1"/>
</dbReference>
<dbReference type="OrthoDB" id="9793681at2"/>
<comment type="subunit">
    <text evidence="2">Interacts with ribosomal protein uL14 (rplN).</text>
</comment>
<dbReference type="RefSeq" id="WP_158513499.1">
    <property type="nucleotide sequence ID" value="NZ_CP018258.1"/>
</dbReference>
<dbReference type="NCBIfam" id="TIGR00090">
    <property type="entry name" value="rsfS_iojap_ybeB"/>
    <property type="match status" value="1"/>
</dbReference>
<dbReference type="PANTHER" id="PTHR21043">
    <property type="entry name" value="IOJAP SUPERFAMILY ORTHOLOG"/>
    <property type="match status" value="1"/>
</dbReference>
<dbReference type="GO" id="GO:0017148">
    <property type="term" value="P:negative regulation of translation"/>
    <property type="evidence" value="ECO:0007669"/>
    <property type="project" value="UniProtKB-UniRule"/>
</dbReference>
<dbReference type="AlphaFoldDB" id="A0A1P8F9Q1"/>
<dbReference type="GO" id="GO:0042256">
    <property type="term" value="P:cytosolic ribosome assembly"/>
    <property type="evidence" value="ECO:0007669"/>
    <property type="project" value="UniProtKB-UniRule"/>
</dbReference>
<evidence type="ECO:0000313" key="3">
    <source>
        <dbReference type="EMBL" id="APV45201.1"/>
    </source>
</evidence>
<proteinExistence type="inferred from homology"/>
<keyword evidence="2" id="KW-0678">Repressor</keyword>
<dbReference type="Gene3D" id="3.30.460.10">
    <property type="entry name" value="Beta Polymerase, domain 2"/>
    <property type="match status" value="1"/>
</dbReference>
<dbReference type="STRING" id="1839801.Dform_01884"/>
<dbReference type="InterPro" id="IPR004394">
    <property type="entry name" value="Iojap/RsfS/C7orf30"/>
</dbReference>
<comment type="subcellular location">
    <subcellularLocation>
        <location evidence="2">Cytoplasm</location>
    </subcellularLocation>
</comment>
<evidence type="ECO:0000256" key="1">
    <source>
        <dbReference type="ARBA" id="ARBA00010574"/>
    </source>
</evidence>
<evidence type="ECO:0000256" key="2">
    <source>
        <dbReference type="HAMAP-Rule" id="MF_01477"/>
    </source>
</evidence>
<dbReference type="HAMAP" id="MF_01477">
    <property type="entry name" value="Iojap_RsfS"/>
    <property type="match status" value="1"/>
</dbReference>
<keyword evidence="2" id="KW-0963">Cytoplasm</keyword>
<organism evidence="3 4">
    <name type="scientific">Dehalogenimonas formicexedens</name>
    <dbReference type="NCBI Taxonomy" id="1839801"/>
    <lineage>
        <taxon>Bacteria</taxon>
        <taxon>Bacillati</taxon>
        <taxon>Chloroflexota</taxon>
        <taxon>Dehalococcoidia</taxon>
        <taxon>Dehalococcoidales</taxon>
        <taxon>Dehalococcoidaceae</taxon>
        <taxon>Dehalogenimonas</taxon>
    </lineage>
</organism>